<dbReference type="Gene3D" id="1.20.120.160">
    <property type="entry name" value="HPT domain"/>
    <property type="match status" value="1"/>
</dbReference>
<dbReference type="SUPFAM" id="SSF55785">
    <property type="entry name" value="PYP-like sensor domain (PAS domain)"/>
    <property type="match status" value="2"/>
</dbReference>
<evidence type="ECO:0000256" key="4">
    <source>
        <dbReference type="ARBA" id="ARBA00022475"/>
    </source>
</evidence>
<keyword evidence="7" id="KW-0808">Transferase</keyword>
<evidence type="ECO:0000256" key="7">
    <source>
        <dbReference type="ARBA" id="ARBA00022679"/>
    </source>
</evidence>
<dbReference type="PROSITE" id="PS50109">
    <property type="entry name" value="HIS_KIN"/>
    <property type="match status" value="1"/>
</dbReference>
<dbReference type="PROSITE" id="PS50110">
    <property type="entry name" value="RESPONSE_REGULATORY"/>
    <property type="match status" value="1"/>
</dbReference>
<dbReference type="OrthoDB" id="9810730at2"/>
<evidence type="ECO:0000259" key="18">
    <source>
        <dbReference type="PROSITE" id="PS50109"/>
    </source>
</evidence>
<dbReference type="InterPro" id="IPR003661">
    <property type="entry name" value="HisK_dim/P_dom"/>
</dbReference>
<dbReference type="SMART" id="SM00448">
    <property type="entry name" value="REC"/>
    <property type="match status" value="1"/>
</dbReference>
<evidence type="ECO:0000256" key="13">
    <source>
        <dbReference type="ARBA" id="ARBA00023012"/>
    </source>
</evidence>
<dbReference type="CDD" id="cd00130">
    <property type="entry name" value="PAS"/>
    <property type="match status" value="2"/>
</dbReference>
<evidence type="ECO:0000259" key="23">
    <source>
        <dbReference type="PROSITE" id="PS50924"/>
    </source>
</evidence>
<dbReference type="PROSITE" id="PS50112">
    <property type="entry name" value="PAS"/>
    <property type="match status" value="2"/>
</dbReference>
<evidence type="ECO:0000259" key="21">
    <source>
        <dbReference type="PROSITE" id="PS50113"/>
    </source>
</evidence>
<dbReference type="SUPFAM" id="SSF55874">
    <property type="entry name" value="ATPase domain of HSP90 chaperone/DNA topoisomerase II/histidine kinase"/>
    <property type="match status" value="1"/>
</dbReference>
<feature type="domain" description="MHYT" evidence="23">
    <location>
        <begin position="21"/>
        <end position="218"/>
    </location>
</feature>
<evidence type="ECO:0000256" key="9">
    <source>
        <dbReference type="ARBA" id="ARBA00022741"/>
    </source>
</evidence>
<dbReference type="InterPro" id="IPR005330">
    <property type="entry name" value="MHYT_dom"/>
</dbReference>
<dbReference type="Pfam" id="PF00989">
    <property type="entry name" value="PAS"/>
    <property type="match status" value="1"/>
</dbReference>
<keyword evidence="8 17" id="KW-0812">Transmembrane</keyword>
<dbReference type="PROSITE" id="PS50924">
    <property type="entry name" value="MHYT"/>
    <property type="match status" value="1"/>
</dbReference>
<dbReference type="InterPro" id="IPR013767">
    <property type="entry name" value="PAS_fold"/>
</dbReference>
<dbReference type="InterPro" id="IPR001610">
    <property type="entry name" value="PAC"/>
</dbReference>
<dbReference type="InterPro" id="IPR000700">
    <property type="entry name" value="PAS-assoc_C"/>
</dbReference>
<dbReference type="InterPro" id="IPR008207">
    <property type="entry name" value="Sig_transdc_His_kin_Hpt_dom"/>
</dbReference>
<dbReference type="Gene3D" id="1.10.287.130">
    <property type="match status" value="1"/>
</dbReference>
<evidence type="ECO:0000259" key="22">
    <source>
        <dbReference type="PROSITE" id="PS50894"/>
    </source>
</evidence>
<evidence type="ECO:0000256" key="1">
    <source>
        <dbReference type="ARBA" id="ARBA00000085"/>
    </source>
</evidence>
<dbReference type="InterPro" id="IPR000014">
    <property type="entry name" value="PAS"/>
</dbReference>
<dbReference type="EMBL" id="FQWD01000003">
    <property type="protein sequence ID" value="SHG37806.1"/>
    <property type="molecule type" value="Genomic_DNA"/>
</dbReference>
<dbReference type="SMART" id="SM00387">
    <property type="entry name" value="HATPase_c"/>
    <property type="match status" value="1"/>
</dbReference>
<keyword evidence="10" id="KW-0418">Kinase</keyword>
<dbReference type="GO" id="GO:0000155">
    <property type="term" value="F:phosphorelay sensor kinase activity"/>
    <property type="evidence" value="ECO:0007669"/>
    <property type="project" value="InterPro"/>
</dbReference>
<evidence type="ECO:0000256" key="5">
    <source>
        <dbReference type="ARBA" id="ARBA00022519"/>
    </source>
</evidence>
<feature type="transmembrane region" description="Helical" evidence="17">
    <location>
        <begin position="194"/>
        <end position="215"/>
    </location>
</feature>
<dbReference type="InterPro" id="IPR036097">
    <property type="entry name" value="HisK_dim/P_sf"/>
</dbReference>
<dbReference type="SMART" id="SM00086">
    <property type="entry name" value="PAC"/>
    <property type="match status" value="1"/>
</dbReference>
<dbReference type="InterPro" id="IPR011006">
    <property type="entry name" value="CheY-like_superfamily"/>
</dbReference>
<dbReference type="Pfam" id="PF03707">
    <property type="entry name" value="MHYT"/>
    <property type="match status" value="3"/>
</dbReference>
<evidence type="ECO:0000256" key="14">
    <source>
        <dbReference type="ARBA" id="ARBA00023136"/>
    </source>
</evidence>
<dbReference type="InterPro" id="IPR001789">
    <property type="entry name" value="Sig_transdc_resp-reg_receiver"/>
</dbReference>
<dbReference type="Pfam" id="PF01627">
    <property type="entry name" value="Hpt"/>
    <property type="match status" value="1"/>
</dbReference>
<comment type="subcellular location">
    <subcellularLocation>
        <location evidence="2">Cell inner membrane</location>
        <topology evidence="2">Multi-pass membrane protein</topology>
    </subcellularLocation>
</comment>
<dbReference type="STRING" id="634436.SAMN05216361_2018"/>
<protein>
    <recommendedName>
        <fullName evidence="3">histidine kinase</fullName>
        <ecNumber evidence="3">2.7.13.3</ecNumber>
    </recommendedName>
</protein>
<evidence type="ECO:0000313" key="25">
    <source>
        <dbReference type="Proteomes" id="UP000184520"/>
    </source>
</evidence>
<keyword evidence="6 16" id="KW-0597">Phosphoprotein</keyword>
<evidence type="ECO:0000256" key="15">
    <source>
        <dbReference type="PROSITE-ProRule" id="PRU00110"/>
    </source>
</evidence>
<organism evidence="24 25">
    <name type="scientific">Marisediminitalea aggregata</name>
    <dbReference type="NCBI Taxonomy" id="634436"/>
    <lineage>
        <taxon>Bacteria</taxon>
        <taxon>Pseudomonadati</taxon>
        <taxon>Pseudomonadota</taxon>
        <taxon>Gammaproteobacteria</taxon>
        <taxon>Alteromonadales</taxon>
        <taxon>Alteromonadaceae</taxon>
        <taxon>Marisediminitalea</taxon>
    </lineage>
</organism>
<dbReference type="AlphaFoldDB" id="A0A1M5JB37"/>
<feature type="domain" description="PAC" evidence="21">
    <location>
        <begin position="474"/>
        <end position="526"/>
    </location>
</feature>
<dbReference type="RefSeq" id="WP_073321827.1">
    <property type="nucleotide sequence ID" value="NZ_FQWD01000003.1"/>
</dbReference>
<feature type="domain" description="HPt" evidence="22">
    <location>
        <begin position="929"/>
        <end position="1024"/>
    </location>
</feature>
<dbReference type="SUPFAM" id="SSF47226">
    <property type="entry name" value="Histidine-containing phosphotransfer domain, HPT domain"/>
    <property type="match status" value="1"/>
</dbReference>
<dbReference type="SUPFAM" id="SSF52172">
    <property type="entry name" value="CheY-like"/>
    <property type="match status" value="1"/>
</dbReference>
<feature type="domain" description="Histidine kinase" evidence="18">
    <location>
        <begin position="544"/>
        <end position="761"/>
    </location>
</feature>
<dbReference type="Gene3D" id="3.40.50.2300">
    <property type="match status" value="1"/>
</dbReference>
<evidence type="ECO:0000256" key="11">
    <source>
        <dbReference type="ARBA" id="ARBA00022840"/>
    </source>
</evidence>
<evidence type="ECO:0000256" key="10">
    <source>
        <dbReference type="ARBA" id="ARBA00022777"/>
    </source>
</evidence>
<feature type="modified residue" description="4-aspartylphosphate" evidence="16">
    <location>
        <position position="829"/>
    </location>
</feature>
<dbReference type="CDD" id="cd00082">
    <property type="entry name" value="HisKA"/>
    <property type="match status" value="1"/>
</dbReference>
<dbReference type="InterPro" id="IPR036641">
    <property type="entry name" value="HPT_dom_sf"/>
</dbReference>
<feature type="transmembrane region" description="Helical" evidence="17">
    <location>
        <begin position="94"/>
        <end position="114"/>
    </location>
</feature>
<dbReference type="SUPFAM" id="SSF47384">
    <property type="entry name" value="Homodimeric domain of signal transducing histidine kinase"/>
    <property type="match status" value="1"/>
</dbReference>
<feature type="domain" description="Response regulatory" evidence="19">
    <location>
        <begin position="780"/>
        <end position="899"/>
    </location>
</feature>
<evidence type="ECO:0000313" key="24">
    <source>
        <dbReference type="EMBL" id="SHG37806.1"/>
    </source>
</evidence>
<dbReference type="CDD" id="cd17546">
    <property type="entry name" value="REC_hyHK_CKI1_RcsC-like"/>
    <property type="match status" value="1"/>
</dbReference>
<dbReference type="InterPro" id="IPR035965">
    <property type="entry name" value="PAS-like_dom_sf"/>
</dbReference>
<reference evidence="25" key="1">
    <citation type="submission" date="2016-11" db="EMBL/GenBank/DDBJ databases">
        <authorList>
            <person name="Varghese N."/>
            <person name="Submissions S."/>
        </authorList>
    </citation>
    <scope>NUCLEOTIDE SEQUENCE [LARGE SCALE GENOMIC DNA]</scope>
    <source>
        <strain evidence="25">CGMCC 1.8995</strain>
    </source>
</reference>
<keyword evidence="5" id="KW-0997">Cell inner membrane</keyword>
<evidence type="ECO:0000256" key="17">
    <source>
        <dbReference type="PROSITE-ProRule" id="PRU00244"/>
    </source>
</evidence>
<evidence type="ECO:0000256" key="8">
    <source>
        <dbReference type="ARBA" id="ARBA00022692"/>
    </source>
</evidence>
<feature type="modified residue" description="Phosphohistidine" evidence="15">
    <location>
        <position position="968"/>
    </location>
</feature>
<dbReference type="Gene3D" id="3.30.450.20">
    <property type="entry name" value="PAS domain"/>
    <property type="match status" value="2"/>
</dbReference>
<dbReference type="GO" id="GO:0005886">
    <property type="term" value="C:plasma membrane"/>
    <property type="evidence" value="ECO:0007669"/>
    <property type="project" value="UniProtKB-SubCell"/>
</dbReference>
<dbReference type="Pfam" id="PF00072">
    <property type="entry name" value="Response_reg"/>
    <property type="match status" value="1"/>
</dbReference>
<keyword evidence="14 17" id="KW-0472">Membrane</keyword>
<feature type="transmembrane region" description="Helical" evidence="17">
    <location>
        <begin position="153"/>
        <end position="174"/>
    </location>
</feature>
<feature type="transmembrane region" description="Helical" evidence="17">
    <location>
        <begin position="59"/>
        <end position="82"/>
    </location>
</feature>
<dbReference type="Pfam" id="PF02518">
    <property type="entry name" value="HATPase_c"/>
    <property type="match status" value="1"/>
</dbReference>
<dbReference type="Pfam" id="PF08447">
    <property type="entry name" value="PAS_3"/>
    <property type="match status" value="1"/>
</dbReference>
<dbReference type="EC" id="2.7.13.3" evidence="3"/>
<dbReference type="InterPro" id="IPR036890">
    <property type="entry name" value="HATPase_C_sf"/>
</dbReference>
<dbReference type="Gene3D" id="3.30.565.10">
    <property type="entry name" value="Histidine kinase-like ATPase, C-terminal domain"/>
    <property type="match status" value="1"/>
</dbReference>
<dbReference type="Proteomes" id="UP000184520">
    <property type="component" value="Unassembled WGS sequence"/>
</dbReference>
<comment type="catalytic activity">
    <reaction evidence="1">
        <text>ATP + protein L-histidine = ADP + protein N-phospho-L-histidine.</text>
        <dbReference type="EC" id="2.7.13.3"/>
    </reaction>
</comment>
<dbReference type="GO" id="GO:0006355">
    <property type="term" value="P:regulation of DNA-templated transcription"/>
    <property type="evidence" value="ECO:0007669"/>
    <property type="project" value="InterPro"/>
</dbReference>
<evidence type="ECO:0000256" key="3">
    <source>
        <dbReference type="ARBA" id="ARBA00012438"/>
    </source>
</evidence>
<dbReference type="InterPro" id="IPR004358">
    <property type="entry name" value="Sig_transdc_His_kin-like_C"/>
</dbReference>
<dbReference type="FunFam" id="1.10.287.130:FF:000004">
    <property type="entry name" value="Ethylene receptor 1"/>
    <property type="match status" value="1"/>
</dbReference>
<feature type="domain" description="PAS" evidence="20">
    <location>
        <begin position="399"/>
        <end position="479"/>
    </location>
</feature>
<dbReference type="InterPro" id="IPR003594">
    <property type="entry name" value="HATPase_dom"/>
</dbReference>
<feature type="transmembrane region" description="Helical" evidence="17">
    <location>
        <begin position="235"/>
        <end position="258"/>
    </location>
</feature>
<feature type="transmembrane region" description="Helical" evidence="17">
    <location>
        <begin position="23"/>
        <end position="47"/>
    </location>
</feature>
<dbReference type="InterPro" id="IPR005467">
    <property type="entry name" value="His_kinase_dom"/>
</dbReference>
<dbReference type="PANTHER" id="PTHR43047">
    <property type="entry name" value="TWO-COMPONENT HISTIDINE PROTEIN KINASE"/>
    <property type="match status" value="1"/>
</dbReference>
<sequence length="1100" mass="121419">MNDILALFQIPETSLLLTGEYEFYLVLVSVAIAVFASFMGFQVATQARTAQSNFAKRSLLMVGAIAQGVGIWSMHFVGMLAFELCTEVNYDWHITLVSMLPGVGAAWVALRFLITNTVSPLHIVLGGVLVGAGIGAMHYIGMAAMQMAPLLKYDLHIFLLSIVVAVLLAMLSLWVRTGINNIIKARLSNTKINVMAGFVMGLAISGMHYTGMAAARFVTPPGVELIAQDTEVSVFMAAVVTFIASMVIAMVLGISLLVKYKEITKVANANEKRLTGLMDSAVEGVITINSEGIVLSANPSVTRILGWTKSQLVGFPVVNIVPENRRHLYNDAFFNNAQEPSDEKLIGNSRDVMALDVNLHPVPVRISVSHTQIDDEPFFILFIADIRERLAMEKAVKENEEKFRSLIANIPGIAYRCLNDTTWPMVFISEAVERITGYTAQDFLLPAPRISFTELFHPDDLSIIEEAIADQQEYAMEYRIIAKSGDIRWVREHGRFIRNEANEILWLDGFIMDITDRRNMENELLIAKDAAEQAAASRAAFLANMSHEIRTPMNAVIGFSDILLDTPLNTEQHKHLSTINRSARSLLHLLNDILDSAKLDKGKLELEYTDFMLSEEIDTVISTFWLEAKRKGLDLRVDLSGKLAKAYNGAPERVRQVLSNLVGNAVKFTEQGCVSLTVQPVQSGDVQFIIADTGIGMSEEQVNKVFDAFAQADASMSRKFGGTGLGTTISKQLVELMGGTIEVHSEKNIGTRFVFTLPLSPVVSAQQVKRLQAMSLPQLDVLIVDDIEQNIDLLKLLLERAGHTVTVAQDGEQALARMEAHSFDVVLMDLQMPVLDGLTAATRRREFEREHGLKATPIIALTASVLAQDKKSASDAGMEGFANKPIDFPVLCNEIARVLGIQGTALAARPEPTDTALIDWSRGESLWGSQLKLIQEIKRFLTDFDNEKAQFASLIQSRDFISLKSLAHRFKGVAGNLGLIQFMVTCKVLEYASEDDTDLEIVLERLLSIADEVASHVTQEQESAAEQAAQVDISQLKTILESLLDGVKHNRVDEHELNELAVFTQSQFASEIQAILDAIDDFEFELAIEHLSQLIERLNG</sequence>
<dbReference type="Pfam" id="PF00512">
    <property type="entry name" value="HisKA"/>
    <property type="match status" value="1"/>
</dbReference>
<dbReference type="PROSITE" id="PS50113">
    <property type="entry name" value="PAC"/>
    <property type="match status" value="1"/>
</dbReference>
<dbReference type="PROSITE" id="PS50894">
    <property type="entry name" value="HPT"/>
    <property type="match status" value="1"/>
</dbReference>
<keyword evidence="13" id="KW-0902">Two-component regulatory system</keyword>
<feature type="transmembrane region" description="Helical" evidence="17">
    <location>
        <begin position="121"/>
        <end position="141"/>
    </location>
</feature>
<dbReference type="FunFam" id="3.30.565.10:FF:000010">
    <property type="entry name" value="Sensor histidine kinase RcsC"/>
    <property type="match status" value="1"/>
</dbReference>
<dbReference type="SMART" id="SM00388">
    <property type="entry name" value="HisKA"/>
    <property type="match status" value="1"/>
</dbReference>
<feature type="domain" description="PAS" evidence="20">
    <location>
        <begin position="270"/>
        <end position="314"/>
    </location>
</feature>
<keyword evidence="9" id="KW-0547">Nucleotide-binding</keyword>
<dbReference type="SMART" id="SM00091">
    <property type="entry name" value="PAS"/>
    <property type="match status" value="2"/>
</dbReference>
<keyword evidence="25" id="KW-1185">Reference proteome</keyword>
<keyword evidence="4" id="KW-1003">Cell membrane</keyword>
<dbReference type="NCBIfam" id="TIGR00229">
    <property type="entry name" value="sensory_box"/>
    <property type="match status" value="2"/>
</dbReference>
<dbReference type="CDD" id="cd16922">
    <property type="entry name" value="HATPase_EvgS-ArcB-TorS-like"/>
    <property type="match status" value="1"/>
</dbReference>
<dbReference type="PRINTS" id="PR00344">
    <property type="entry name" value="BCTRLSENSOR"/>
</dbReference>
<evidence type="ECO:0000256" key="16">
    <source>
        <dbReference type="PROSITE-ProRule" id="PRU00169"/>
    </source>
</evidence>
<evidence type="ECO:0000259" key="19">
    <source>
        <dbReference type="PROSITE" id="PS50110"/>
    </source>
</evidence>
<name>A0A1M5JB37_9ALTE</name>
<evidence type="ECO:0000256" key="12">
    <source>
        <dbReference type="ARBA" id="ARBA00022989"/>
    </source>
</evidence>
<dbReference type="GO" id="GO:0005524">
    <property type="term" value="F:ATP binding"/>
    <property type="evidence" value="ECO:0007669"/>
    <property type="project" value="UniProtKB-KW"/>
</dbReference>
<evidence type="ECO:0000259" key="20">
    <source>
        <dbReference type="PROSITE" id="PS50112"/>
    </source>
</evidence>
<evidence type="ECO:0000256" key="6">
    <source>
        <dbReference type="ARBA" id="ARBA00022553"/>
    </source>
</evidence>
<gene>
    <name evidence="24" type="ORF">SAMN05216361_2018</name>
</gene>
<accession>A0A1M5JB37</accession>
<dbReference type="InterPro" id="IPR013655">
    <property type="entry name" value="PAS_fold_3"/>
</dbReference>
<keyword evidence="12 17" id="KW-1133">Transmembrane helix</keyword>
<evidence type="ECO:0000256" key="2">
    <source>
        <dbReference type="ARBA" id="ARBA00004429"/>
    </source>
</evidence>
<keyword evidence="11" id="KW-0067">ATP-binding</keyword>
<proteinExistence type="predicted"/>